<keyword evidence="1" id="KW-0677">Repeat</keyword>
<evidence type="ECO:0000313" key="3">
    <source>
        <dbReference type="EMBL" id="KAL1128964.1"/>
    </source>
</evidence>
<evidence type="ECO:0000313" key="4">
    <source>
        <dbReference type="Proteomes" id="UP001558652"/>
    </source>
</evidence>
<comment type="caution">
    <text evidence="3">The sequence shown here is derived from an EMBL/GenBank/DDBJ whole genome shotgun (WGS) entry which is preliminary data.</text>
</comment>
<dbReference type="SMART" id="SM00210">
    <property type="entry name" value="TSPN"/>
    <property type="match status" value="1"/>
</dbReference>
<proteinExistence type="predicted"/>
<dbReference type="AlphaFoldDB" id="A0ABD0YD11"/>
<evidence type="ECO:0000259" key="2">
    <source>
        <dbReference type="SMART" id="SM00210"/>
    </source>
</evidence>
<feature type="non-terminal residue" evidence="3">
    <location>
        <position position="1"/>
    </location>
</feature>
<dbReference type="InterPro" id="IPR013320">
    <property type="entry name" value="ConA-like_dom_sf"/>
</dbReference>
<dbReference type="Gene3D" id="2.60.120.200">
    <property type="match status" value="1"/>
</dbReference>
<dbReference type="Proteomes" id="UP001558652">
    <property type="component" value="Unassembled WGS sequence"/>
</dbReference>
<reference evidence="3 4" key="1">
    <citation type="submission" date="2024-07" db="EMBL/GenBank/DDBJ databases">
        <title>Chromosome-level genome assembly of the water stick insect Ranatra chinensis (Heteroptera: Nepidae).</title>
        <authorList>
            <person name="Liu X."/>
        </authorList>
    </citation>
    <scope>NUCLEOTIDE SEQUENCE [LARGE SCALE GENOMIC DNA]</scope>
    <source>
        <strain evidence="3">Cailab_2021Rc</strain>
        <tissue evidence="3">Muscle</tissue>
    </source>
</reference>
<dbReference type="InterPro" id="IPR048287">
    <property type="entry name" value="TSPN-like_N"/>
</dbReference>
<feature type="domain" description="Thrombospondin-like N-terminal" evidence="2">
    <location>
        <begin position="4"/>
        <end position="182"/>
    </location>
</feature>
<protein>
    <recommendedName>
        <fullName evidence="2">Thrombospondin-like N-terminal domain-containing protein</fullName>
    </recommendedName>
</protein>
<sequence length="186" mass="20377">EFSEIDLLQAIKIPFEDPATQYFENGSDDFPALGVTPGSDIKCPYRLFLPERFFPQFSIEITAKLANPDGGGFLFAVVNPLETVVQLGVSVVSESGNSNVSLLYTDLSTGLYTSQTLATFLVPVSFTKWTTVGLKVTKETVSIYVNCEQYDTRKVEREPVELVFDSASTLYIGQAGPIIKGAFHVS</sequence>
<gene>
    <name evidence="3" type="ORF">AAG570_013498</name>
</gene>
<evidence type="ECO:0000256" key="1">
    <source>
        <dbReference type="ARBA" id="ARBA00022737"/>
    </source>
</evidence>
<accession>A0ABD0YD11</accession>
<organism evidence="3 4">
    <name type="scientific">Ranatra chinensis</name>
    <dbReference type="NCBI Taxonomy" id="642074"/>
    <lineage>
        <taxon>Eukaryota</taxon>
        <taxon>Metazoa</taxon>
        <taxon>Ecdysozoa</taxon>
        <taxon>Arthropoda</taxon>
        <taxon>Hexapoda</taxon>
        <taxon>Insecta</taxon>
        <taxon>Pterygota</taxon>
        <taxon>Neoptera</taxon>
        <taxon>Paraneoptera</taxon>
        <taxon>Hemiptera</taxon>
        <taxon>Heteroptera</taxon>
        <taxon>Panheteroptera</taxon>
        <taxon>Nepomorpha</taxon>
        <taxon>Nepidae</taxon>
        <taxon>Ranatrinae</taxon>
        <taxon>Ranatra</taxon>
    </lineage>
</organism>
<name>A0ABD0YD11_9HEMI</name>
<dbReference type="EMBL" id="JBFDAA010000009">
    <property type="protein sequence ID" value="KAL1128964.1"/>
    <property type="molecule type" value="Genomic_DNA"/>
</dbReference>
<keyword evidence="4" id="KW-1185">Reference proteome</keyword>
<dbReference type="SUPFAM" id="SSF49899">
    <property type="entry name" value="Concanavalin A-like lectins/glucanases"/>
    <property type="match status" value="1"/>
</dbReference>